<dbReference type="SUPFAM" id="SSF52540">
    <property type="entry name" value="P-loop containing nucleoside triphosphate hydrolases"/>
    <property type="match status" value="1"/>
</dbReference>
<keyword evidence="2" id="KW-0067">ATP-binding</keyword>
<organism evidence="5 6">
    <name type="scientific">Volvox africanus</name>
    <dbReference type="NCBI Taxonomy" id="51714"/>
    <lineage>
        <taxon>Eukaryota</taxon>
        <taxon>Viridiplantae</taxon>
        <taxon>Chlorophyta</taxon>
        <taxon>core chlorophytes</taxon>
        <taxon>Chlorophyceae</taxon>
        <taxon>CS clade</taxon>
        <taxon>Chlamydomonadales</taxon>
        <taxon>Volvocaceae</taxon>
        <taxon>Volvox</taxon>
    </lineage>
</organism>
<dbReference type="InterPro" id="IPR029033">
    <property type="entry name" value="His_PPase_superfam"/>
</dbReference>
<feature type="region of interest" description="Disordered" evidence="3">
    <location>
        <begin position="1"/>
        <end position="49"/>
    </location>
</feature>
<dbReference type="Gene3D" id="3.40.50.1240">
    <property type="entry name" value="Phosphoglycerate mutase-like"/>
    <property type="match status" value="1"/>
</dbReference>
<name>A0ABQ5SEW4_9CHLO</name>
<dbReference type="EMBL" id="BSDZ01000079">
    <property type="protein sequence ID" value="GLI68462.1"/>
    <property type="molecule type" value="Genomic_DNA"/>
</dbReference>
<feature type="region of interest" description="Disordered" evidence="3">
    <location>
        <begin position="157"/>
        <end position="192"/>
    </location>
</feature>
<dbReference type="InterPro" id="IPR001345">
    <property type="entry name" value="PG/BPGM_mutase_AS"/>
</dbReference>
<keyword evidence="6" id="KW-1185">Reference proteome</keyword>
<evidence type="ECO:0000313" key="5">
    <source>
        <dbReference type="EMBL" id="GLI68462.1"/>
    </source>
</evidence>
<feature type="domain" description="6-phosphofructo-2-kinase" evidence="4">
    <location>
        <begin position="291"/>
        <end position="502"/>
    </location>
</feature>
<proteinExistence type="predicted"/>
<dbReference type="Pfam" id="PF01591">
    <property type="entry name" value="6PF2K"/>
    <property type="match status" value="1"/>
</dbReference>
<evidence type="ECO:0000256" key="1">
    <source>
        <dbReference type="ARBA" id="ARBA00022741"/>
    </source>
</evidence>
<dbReference type="Gene3D" id="3.40.50.300">
    <property type="entry name" value="P-loop containing nucleotide triphosphate hydrolases"/>
    <property type="match status" value="1"/>
</dbReference>
<dbReference type="InterPro" id="IPR003094">
    <property type="entry name" value="6Pfruct_kin"/>
</dbReference>
<dbReference type="Pfam" id="PF00300">
    <property type="entry name" value="His_Phos_1"/>
    <property type="match status" value="1"/>
</dbReference>
<comment type="caution">
    <text evidence="5">The sequence shown here is derived from an EMBL/GenBank/DDBJ whole genome shotgun (WGS) entry which is preliminary data.</text>
</comment>
<dbReference type="PANTHER" id="PTHR10606">
    <property type="entry name" value="6-PHOSPHOFRUCTO-2-KINASE/FRUCTOSE-2,6-BISPHOSPHATASE"/>
    <property type="match status" value="1"/>
</dbReference>
<feature type="compositionally biased region" description="Polar residues" evidence="3">
    <location>
        <begin position="1"/>
        <end position="14"/>
    </location>
</feature>
<gene>
    <name evidence="5" type="ORF">VaNZ11_012887</name>
</gene>
<keyword evidence="1" id="KW-0547">Nucleotide-binding</keyword>
<sequence length="829" mass="88822">MEVHTSTTNGAPVQSPTLATLAPTTSPSHGPPQLHQHHVPSPLGRRPMDETELRTCTGADDALQDDDQLQPPQPALACRSAPISACTSASNSSHTLLRTAVPTGAGSLHGATFHVASGTTAIGGGPFGRASFLPSTAHLIRRLRGLVMSSAVNFRDVDLMPPPPSDDDLGLMEDMDQQGEEPDADAATGSTVASVVPIDSSLPSLIGNADAGGGLAGGEEGDGGGAGGYLTATRGSGLEGAGGGGGLAGDAGGISSGWASCVGGGRAAAPARTHPAAAQGTSRIRTSGALVRKNKLVIIMVGLPGRGKTFLCNKLCCYLNWLGHATRHFNVGSYRRRQKLADELQDAQFFDHANEAGQEARHRALSAALEDLRAWLRSDAGQVAVFDATNTTESRRNLLRSNFQGQWQYLFIETICSDPAVLEQNYRNKMKYSPDYKGVDTEQAVADFLARISKYEEVYEPINNRNLHYIKLIDMVTGRGYMDINRISGYLPGKIVFFLMQICKAGMTSVRKIWLSRHGESEYNQKGLIGGNSSLSNRGELYSRALREALIARLPQEEPVSVAVWTSTLKRTIETARFLPFPKLRWKALDEIDAGICDGMTYEQIAEQYPQEFEMRKKDKLRYRYPSGESYMDVIQRVEPVIIELERERECVLVVAHQAVLRAVYAYFMNVPPEDIPRLSMPLHTLIELTPMPDGTMSVQRFPVDIDQDFLTTEIPCGSTACVGLEGVGGIRCVGGGSNDAEDWQALERFPSSAPTAAELLAASGSSSPLSSSNGIATSVHELVGSMVLPASPAPRPPPEGNVIEGTDLEPAEMTVTVAAAAGEASYNC</sequence>
<dbReference type="InterPro" id="IPR027417">
    <property type="entry name" value="P-loop_NTPase"/>
</dbReference>
<dbReference type="SUPFAM" id="SSF53254">
    <property type="entry name" value="Phosphoglycerate mutase-like"/>
    <property type="match status" value="1"/>
</dbReference>
<evidence type="ECO:0000313" key="6">
    <source>
        <dbReference type="Proteomes" id="UP001165090"/>
    </source>
</evidence>
<dbReference type="InterPro" id="IPR013078">
    <property type="entry name" value="His_Pase_superF_clade-1"/>
</dbReference>
<protein>
    <recommendedName>
        <fullName evidence="4">6-phosphofructo-2-kinase domain-containing protein</fullName>
    </recommendedName>
</protein>
<dbReference type="PRINTS" id="PR00991">
    <property type="entry name" value="6PFRUCTKNASE"/>
</dbReference>
<dbReference type="InterPro" id="IPR013079">
    <property type="entry name" value="6Phosfructo_kin"/>
</dbReference>
<dbReference type="Proteomes" id="UP001165090">
    <property type="component" value="Unassembled WGS sequence"/>
</dbReference>
<evidence type="ECO:0000256" key="3">
    <source>
        <dbReference type="SAM" id="MobiDB-lite"/>
    </source>
</evidence>
<evidence type="ECO:0000256" key="2">
    <source>
        <dbReference type="ARBA" id="ARBA00022840"/>
    </source>
</evidence>
<feature type="compositionally biased region" description="Low complexity" evidence="3">
    <location>
        <begin position="15"/>
        <end position="28"/>
    </location>
</feature>
<reference evidence="5 6" key="1">
    <citation type="journal article" date="2023" name="IScience">
        <title>Expanded male sex-determining region conserved during the evolution of homothallism in the green alga Volvox.</title>
        <authorList>
            <person name="Yamamoto K."/>
            <person name="Matsuzaki R."/>
            <person name="Mahakham W."/>
            <person name="Heman W."/>
            <person name="Sekimoto H."/>
            <person name="Kawachi M."/>
            <person name="Minakuchi Y."/>
            <person name="Toyoda A."/>
            <person name="Nozaki H."/>
        </authorList>
    </citation>
    <scope>NUCLEOTIDE SEQUENCE [LARGE SCALE GENOMIC DNA]</scope>
    <source>
        <strain evidence="5 6">NIES-4468</strain>
    </source>
</reference>
<dbReference type="CDD" id="cd07067">
    <property type="entry name" value="HP_PGM_like"/>
    <property type="match status" value="1"/>
</dbReference>
<feature type="region of interest" description="Disordered" evidence="3">
    <location>
        <begin position="788"/>
        <end position="809"/>
    </location>
</feature>
<feature type="compositionally biased region" description="Acidic residues" evidence="3">
    <location>
        <begin position="165"/>
        <end position="184"/>
    </location>
</feature>
<accession>A0ABQ5SEW4</accession>
<dbReference type="SMART" id="SM00855">
    <property type="entry name" value="PGAM"/>
    <property type="match status" value="1"/>
</dbReference>
<evidence type="ECO:0000259" key="4">
    <source>
        <dbReference type="Pfam" id="PF01591"/>
    </source>
</evidence>
<dbReference type="PANTHER" id="PTHR10606:SF44">
    <property type="entry name" value="6-PHOSPHOFRUCTO 2-KINASE_FRUCTOSE 2,6-BISPHOSPHATASE LONG FORM"/>
    <property type="match status" value="1"/>
</dbReference>
<dbReference type="PROSITE" id="PS00175">
    <property type="entry name" value="PG_MUTASE"/>
    <property type="match status" value="1"/>
</dbReference>